<dbReference type="EMBL" id="KZ502537">
    <property type="protein sequence ID" value="PKU76794.1"/>
    <property type="molecule type" value="Genomic_DNA"/>
</dbReference>
<dbReference type="InterPro" id="IPR003386">
    <property type="entry name" value="LACT/PDAT_acylTrfase"/>
</dbReference>
<dbReference type="SUPFAM" id="SSF53474">
    <property type="entry name" value="alpha/beta-Hydrolases"/>
    <property type="match status" value="1"/>
</dbReference>
<dbReference type="AlphaFoldDB" id="A0A2I0WMA7"/>
<dbReference type="Pfam" id="PF02450">
    <property type="entry name" value="LCAT"/>
    <property type="match status" value="1"/>
</dbReference>
<proteinExistence type="predicted"/>
<keyword evidence="1" id="KW-0012">Acyltransferase</keyword>
<dbReference type="PANTHER" id="PTHR11440">
    <property type="entry name" value="LECITHIN-CHOLESTEROL ACYLTRANSFERASE-RELATED"/>
    <property type="match status" value="1"/>
</dbReference>
<dbReference type="GO" id="GO:0008374">
    <property type="term" value="F:O-acyltransferase activity"/>
    <property type="evidence" value="ECO:0007669"/>
    <property type="project" value="InterPro"/>
</dbReference>
<gene>
    <name evidence="1" type="primary">LCAT4</name>
    <name evidence="1" type="ORF">MA16_Dca001400</name>
</gene>
<protein>
    <submittedName>
        <fullName evidence="1">Lecithin-cholesterol acyltransferase-like 4</fullName>
    </submittedName>
</protein>
<dbReference type="InterPro" id="IPR029058">
    <property type="entry name" value="AB_hydrolase_fold"/>
</dbReference>
<keyword evidence="2" id="KW-1185">Reference proteome</keyword>
<dbReference type="Gene3D" id="3.40.50.1820">
    <property type="entry name" value="alpha/beta hydrolase"/>
    <property type="match status" value="1"/>
</dbReference>
<evidence type="ECO:0000313" key="2">
    <source>
        <dbReference type="Proteomes" id="UP000233837"/>
    </source>
</evidence>
<accession>A0A2I0WMA7</accession>
<dbReference type="GO" id="GO:0006629">
    <property type="term" value="P:lipid metabolic process"/>
    <property type="evidence" value="ECO:0007669"/>
    <property type="project" value="InterPro"/>
</dbReference>
<organism evidence="1 2">
    <name type="scientific">Dendrobium catenatum</name>
    <dbReference type="NCBI Taxonomy" id="906689"/>
    <lineage>
        <taxon>Eukaryota</taxon>
        <taxon>Viridiplantae</taxon>
        <taxon>Streptophyta</taxon>
        <taxon>Embryophyta</taxon>
        <taxon>Tracheophyta</taxon>
        <taxon>Spermatophyta</taxon>
        <taxon>Magnoliopsida</taxon>
        <taxon>Liliopsida</taxon>
        <taxon>Asparagales</taxon>
        <taxon>Orchidaceae</taxon>
        <taxon>Epidendroideae</taxon>
        <taxon>Malaxideae</taxon>
        <taxon>Dendrobiinae</taxon>
        <taxon>Dendrobium</taxon>
    </lineage>
</organism>
<sequence>MKISKLEELMQAIELWLRIVKKQTPLVNPNLDPVLLVPGIAGSILHAVDADGKQERVWVRILGAESEFRDKLWSRFDPATGKTTSIDEKIDIVVPEDRYGLYSIDDLDPDMIIGSECVYYYHDMIEEMLKWGFQEGKTLFGFGYDFRQSNRLQETLDRFSAKLESIFNSSGGRKLNLVTHSMGGLLAKCFLSLHADVFEKYVQNWIAIAAPFQGAPGYITTSLLNGASFVEGWEENFFISKLSMQHLLIECPSIYELMGSLSFSWEEIPLLQIWRERRDSSGQVHALLESYEADEVTAIMNEALLGNNISCDGMKVPLPFNLEILKWANETRKILSNAKIPGTVKFYNIYGSNIDTPHTVCYGSEKAPITELQELMSAQAKYICVDGDGTVPTESAKADGFDAAIRVAVHADHRGIVCDRHVFRILKHWLKAGEPDPFYNPINDYVILPTAFDIEKRAEETNLTALKDEWEVIASDVTDPVIETIDLPAMVDALSRSLEETEQQIHIAESHVSVTTKSQMVVGVAISG</sequence>
<keyword evidence="1" id="KW-0808">Transferase</keyword>
<name>A0A2I0WMA7_9ASPA</name>
<reference evidence="1 2" key="2">
    <citation type="journal article" date="2017" name="Nature">
        <title>The Apostasia genome and the evolution of orchids.</title>
        <authorList>
            <person name="Zhang G.Q."/>
            <person name="Liu K.W."/>
            <person name="Li Z."/>
            <person name="Lohaus R."/>
            <person name="Hsiao Y.Y."/>
            <person name="Niu S.C."/>
            <person name="Wang J.Y."/>
            <person name="Lin Y.C."/>
            <person name="Xu Q."/>
            <person name="Chen L.J."/>
            <person name="Yoshida K."/>
            <person name="Fujiwara S."/>
            <person name="Wang Z.W."/>
            <person name="Zhang Y.Q."/>
            <person name="Mitsuda N."/>
            <person name="Wang M."/>
            <person name="Liu G.H."/>
            <person name="Pecoraro L."/>
            <person name="Huang H.X."/>
            <person name="Xiao X.J."/>
            <person name="Lin M."/>
            <person name="Wu X.Y."/>
            <person name="Wu W.L."/>
            <person name="Chen Y.Y."/>
            <person name="Chang S.B."/>
            <person name="Sakamoto S."/>
            <person name="Ohme-Takagi M."/>
            <person name="Yagi M."/>
            <person name="Zeng S.J."/>
            <person name="Shen C.Y."/>
            <person name="Yeh C.M."/>
            <person name="Luo Y.B."/>
            <person name="Tsai W.C."/>
            <person name="Van de Peer Y."/>
            <person name="Liu Z.J."/>
        </authorList>
    </citation>
    <scope>NUCLEOTIDE SEQUENCE [LARGE SCALE GENOMIC DNA]</scope>
    <source>
        <tissue evidence="1">The whole plant</tissue>
    </source>
</reference>
<reference evidence="1 2" key="1">
    <citation type="journal article" date="2016" name="Sci. Rep.">
        <title>The Dendrobium catenatum Lindl. genome sequence provides insights into polysaccharide synthase, floral development and adaptive evolution.</title>
        <authorList>
            <person name="Zhang G.Q."/>
            <person name="Xu Q."/>
            <person name="Bian C."/>
            <person name="Tsai W.C."/>
            <person name="Yeh C.M."/>
            <person name="Liu K.W."/>
            <person name="Yoshida K."/>
            <person name="Zhang L.S."/>
            <person name="Chang S.B."/>
            <person name="Chen F."/>
            <person name="Shi Y."/>
            <person name="Su Y.Y."/>
            <person name="Zhang Y.Q."/>
            <person name="Chen L.J."/>
            <person name="Yin Y."/>
            <person name="Lin M."/>
            <person name="Huang H."/>
            <person name="Deng H."/>
            <person name="Wang Z.W."/>
            <person name="Zhu S.L."/>
            <person name="Zhao X."/>
            <person name="Deng C."/>
            <person name="Niu S.C."/>
            <person name="Huang J."/>
            <person name="Wang M."/>
            <person name="Liu G.H."/>
            <person name="Yang H.J."/>
            <person name="Xiao X.J."/>
            <person name="Hsiao Y.Y."/>
            <person name="Wu W.L."/>
            <person name="Chen Y.Y."/>
            <person name="Mitsuda N."/>
            <person name="Ohme-Takagi M."/>
            <person name="Luo Y.B."/>
            <person name="Van de Peer Y."/>
            <person name="Liu Z.J."/>
        </authorList>
    </citation>
    <scope>NUCLEOTIDE SEQUENCE [LARGE SCALE GENOMIC DNA]</scope>
    <source>
        <tissue evidence="1">The whole plant</tissue>
    </source>
</reference>
<dbReference type="STRING" id="906689.A0A2I0WMA7"/>
<evidence type="ECO:0000313" key="1">
    <source>
        <dbReference type="EMBL" id="PKU76794.1"/>
    </source>
</evidence>
<dbReference type="OrthoDB" id="190846at2759"/>
<dbReference type="Proteomes" id="UP000233837">
    <property type="component" value="Unassembled WGS sequence"/>
</dbReference>